<dbReference type="AlphaFoldDB" id="A0A1Y2G206"/>
<dbReference type="InterPro" id="IPR000629">
    <property type="entry name" value="RNA-helicase_DEAD-box_CS"/>
</dbReference>
<dbReference type="Pfam" id="PF00271">
    <property type="entry name" value="Helicase_C"/>
    <property type="match status" value="1"/>
</dbReference>
<dbReference type="FunCoup" id="A0A1Y2G206">
    <property type="interactions" value="367"/>
</dbReference>
<keyword evidence="8" id="KW-0539">Nucleus</keyword>
<dbReference type="GO" id="GO:0005524">
    <property type="term" value="F:ATP binding"/>
    <property type="evidence" value="ECO:0007669"/>
    <property type="project" value="UniProtKB-KW"/>
</dbReference>
<evidence type="ECO:0000313" key="15">
    <source>
        <dbReference type="EMBL" id="ORY90927.1"/>
    </source>
</evidence>
<dbReference type="InterPro" id="IPR014014">
    <property type="entry name" value="RNA_helicase_DEAD_Q_motif"/>
</dbReference>
<comment type="subcellular location">
    <subcellularLocation>
        <location evidence="1">Nucleus</location>
    </subcellularLocation>
</comment>
<dbReference type="GO" id="GO:0042254">
    <property type="term" value="P:ribosome biogenesis"/>
    <property type="evidence" value="ECO:0007669"/>
    <property type="project" value="UniProtKB-KW"/>
</dbReference>
<feature type="region of interest" description="Disordered" evidence="11">
    <location>
        <begin position="1"/>
        <end position="21"/>
    </location>
</feature>
<dbReference type="InterPro" id="IPR011545">
    <property type="entry name" value="DEAD/DEAH_box_helicase_dom"/>
</dbReference>
<evidence type="ECO:0000256" key="5">
    <source>
        <dbReference type="ARBA" id="ARBA00022806"/>
    </source>
</evidence>
<dbReference type="Pfam" id="PF00270">
    <property type="entry name" value="DEAD"/>
    <property type="match status" value="1"/>
</dbReference>
<dbReference type="SUPFAM" id="SSF52540">
    <property type="entry name" value="P-loop containing nucleoside triphosphate hydrolases"/>
    <property type="match status" value="2"/>
</dbReference>
<keyword evidence="7" id="KW-0694">RNA-binding</keyword>
<dbReference type="GO" id="GO:0003723">
    <property type="term" value="F:RNA binding"/>
    <property type="evidence" value="ECO:0007669"/>
    <property type="project" value="UniProtKB-KW"/>
</dbReference>
<feature type="region of interest" description="Disordered" evidence="11">
    <location>
        <begin position="468"/>
        <end position="526"/>
    </location>
</feature>
<evidence type="ECO:0000259" key="14">
    <source>
        <dbReference type="PROSITE" id="PS51195"/>
    </source>
</evidence>
<dbReference type="GO" id="GO:0016787">
    <property type="term" value="F:hydrolase activity"/>
    <property type="evidence" value="ECO:0007669"/>
    <property type="project" value="UniProtKB-KW"/>
</dbReference>
<evidence type="ECO:0000256" key="3">
    <source>
        <dbReference type="ARBA" id="ARBA00022741"/>
    </source>
</evidence>
<keyword evidence="2" id="KW-0690">Ribosome biogenesis</keyword>
<dbReference type="GO" id="GO:0005634">
    <property type="term" value="C:nucleus"/>
    <property type="evidence" value="ECO:0007669"/>
    <property type="project" value="UniProtKB-SubCell"/>
</dbReference>
<dbReference type="InterPro" id="IPR014001">
    <property type="entry name" value="Helicase_ATP-bd"/>
</dbReference>
<dbReference type="Gene3D" id="3.40.50.300">
    <property type="entry name" value="P-loop containing nucleotide triphosphate hydrolases"/>
    <property type="match status" value="2"/>
</dbReference>
<protein>
    <submittedName>
        <fullName evidence="15">p-loop containing nucleoside triphosphate hydrolase protein</fullName>
    </submittedName>
</protein>
<keyword evidence="5 10" id="KW-0347">Helicase</keyword>
<keyword evidence="16" id="KW-1185">Reference proteome</keyword>
<dbReference type="EMBL" id="MCGR01000003">
    <property type="protein sequence ID" value="ORY90927.1"/>
    <property type="molecule type" value="Genomic_DNA"/>
</dbReference>
<evidence type="ECO:0000256" key="1">
    <source>
        <dbReference type="ARBA" id="ARBA00004123"/>
    </source>
</evidence>
<dbReference type="InterPro" id="IPR050079">
    <property type="entry name" value="DEAD_box_RNA_helicase"/>
</dbReference>
<feature type="region of interest" description="Disordered" evidence="11">
    <location>
        <begin position="280"/>
        <end position="311"/>
    </location>
</feature>
<feature type="short sequence motif" description="Q motif" evidence="9">
    <location>
        <begin position="29"/>
        <end position="57"/>
    </location>
</feature>
<dbReference type="InParanoid" id="A0A1Y2G206"/>
<name>A0A1Y2G206_9BASI</name>
<keyword evidence="6 10" id="KW-0067">ATP-binding</keyword>
<evidence type="ECO:0000259" key="12">
    <source>
        <dbReference type="PROSITE" id="PS51192"/>
    </source>
</evidence>
<dbReference type="PANTHER" id="PTHR47959:SF24">
    <property type="entry name" value="ATP-DEPENDENT RNA HELICASE"/>
    <property type="match status" value="1"/>
</dbReference>
<dbReference type="PANTHER" id="PTHR47959">
    <property type="entry name" value="ATP-DEPENDENT RNA HELICASE RHLE-RELATED"/>
    <property type="match status" value="1"/>
</dbReference>
<evidence type="ECO:0000256" key="11">
    <source>
        <dbReference type="SAM" id="MobiDB-lite"/>
    </source>
</evidence>
<feature type="domain" description="DEAD-box RNA helicase Q" evidence="14">
    <location>
        <begin position="29"/>
        <end position="57"/>
    </location>
</feature>
<dbReference type="InterPro" id="IPR027417">
    <property type="entry name" value="P-loop_NTPase"/>
</dbReference>
<dbReference type="GO" id="GO:0005829">
    <property type="term" value="C:cytosol"/>
    <property type="evidence" value="ECO:0007669"/>
    <property type="project" value="TreeGrafter"/>
</dbReference>
<dbReference type="Proteomes" id="UP000193467">
    <property type="component" value="Unassembled WGS sequence"/>
</dbReference>
<dbReference type="PROSITE" id="PS51194">
    <property type="entry name" value="HELICASE_CTER"/>
    <property type="match status" value="1"/>
</dbReference>
<feature type="compositionally biased region" description="Basic residues" evidence="11">
    <location>
        <begin position="516"/>
        <end position="526"/>
    </location>
</feature>
<feature type="compositionally biased region" description="Basic and acidic residues" evidence="11">
    <location>
        <begin position="470"/>
        <end position="483"/>
    </location>
</feature>
<evidence type="ECO:0000256" key="10">
    <source>
        <dbReference type="RuleBase" id="RU000492"/>
    </source>
</evidence>
<feature type="domain" description="Helicase C-terminal" evidence="13">
    <location>
        <begin position="305"/>
        <end position="449"/>
    </location>
</feature>
<reference evidence="15 16" key="1">
    <citation type="submission" date="2016-07" db="EMBL/GenBank/DDBJ databases">
        <title>Pervasive Adenine N6-methylation of Active Genes in Fungi.</title>
        <authorList>
            <consortium name="DOE Joint Genome Institute"/>
            <person name="Mondo S.J."/>
            <person name="Dannebaum R.O."/>
            <person name="Kuo R.C."/>
            <person name="Labutti K."/>
            <person name="Haridas S."/>
            <person name="Kuo A."/>
            <person name="Salamov A."/>
            <person name="Ahrendt S.R."/>
            <person name="Lipzen A."/>
            <person name="Sullivan W."/>
            <person name="Andreopoulos W.B."/>
            <person name="Clum A."/>
            <person name="Lindquist E."/>
            <person name="Daum C."/>
            <person name="Ramamoorthy G.K."/>
            <person name="Gryganskyi A."/>
            <person name="Culley D."/>
            <person name="Magnuson J.K."/>
            <person name="James T.Y."/>
            <person name="O'Malley M.A."/>
            <person name="Stajich J.E."/>
            <person name="Spatafora J.W."/>
            <person name="Visel A."/>
            <person name="Grigoriev I.V."/>
        </authorList>
    </citation>
    <scope>NUCLEOTIDE SEQUENCE [LARGE SCALE GENOMIC DNA]</scope>
    <source>
        <strain evidence="15 16">62-1032</strain>
    </source>
</reference>
<dbReference type="PROSITE" id="PS51192">
    <property type="entry name" value="HELICASE_ATP_BIND_1"/>
    <property type="match status" value="1"/>
</dbReference>
<evidence type="ECO:0000256" key="9">
    <source>
        <dbReference type="PROSITE-ProRule" id="PRU00552"/>
    </source>
</evidence>
<feature type="compositionally biased region" description="Basic and acidic residues" evidence="11">
    <location>
        <begin position="284"/>
        <end position="294"/>
    </location>
</feature>
<dbReference type="CDD" id="cd17955">
    <property type="entry name" value="DEADc_DDX49"/>
    <property type="match status" value="1"/>
</dbReference>
<evidence type="ECO:0000256" key="2">
    <source>
        <dbReference type="ARBA" id="ARBA00022517"/>
    </source>
</evidence>
<proteinExistence type="inferred from homology"/>
<dbReference type="CDD" id="cd18787">
    <property type="entry name" value="SF2_C_DEAD"/>
    <property type="match status" value="1"/>
</dbReference>
<dbReference type="SMART" id="SM00487">
    <property type="entry name" value="DEXDc"/>
    <property type="match status" value="1"/>
</dbReference>
<dbReference type="SMART" id="SM00490">
    <property type="entry name" value="HELICc"/>
    <property type="match status" value="1"/>
</dbReference>
<evidence type="ECO:0000259" key="13">
    <source>
        <dbReference type="PROSITE" id="PS51194"/>
    </source>
</evidence>
<dbReference type="PROSITE" id="PS00039">
    <property type="entry name" value="DEAD_ATP_HELICASE"/>
    <property type="match status" value="1"/>
</dbReference>
<gene>
    <name evidence="15" type="ORF">BCR35DRAFT_274995</name>
</gene>
<dbReference type="GO" id="GO:0003724">
    <property type="term" value="F:RNA helicase activity"/>
    <property type="evidence" value="ECO:0007669"/>
    <property type="project" value="InterPro"/>
</dbReference>
<sequence length="526" mass="56899">MSSNSSDSEHEASPVASTSALPPVQQAQTTFAALGVEPFLCKALQAMSIRAPTGVQAACIPHILTGADCIGSAQTGSGKTIAFALPIMQALAKDPYGLFAVVLTPTRELAFQISEQFRVLGAAVNLHSTVIVGGMDMMHQAIELRKRPHVIIATPGRLVDLIRSNQGEWSLGRAKFLVLDEADRLLTPTFAPELAFIIDQLPAERQTLLFTATLTEPVLALQKREPTPGKPRPFMHVSNDAITTPAGLTQKYVFIPSQVREVYLIYLLLNLCSLTDTLPLHPPSKTEEPQDKRRQSNKRTQRPSDEEDPAPVLPQTILFVPHCRTAALLTHLFSNLPNPIPCTALHSHLSQPERLKSLSTFRRQAVPLLIATDVGSRGLDIPEVAVVVNWEVPRVPDDYVHRVGRTARAGRKGTSITFVTEGDVDLVQLLEERINTKLEELELPEEPVLELLNSVSMAKRMANMALHSEGFGKKQENNRKKNDTASGGKGGNASAQAAGKGGATKGKKAGGEKKPKGGKAKSSVKA</sequence>
<keyword evidence="4 10" id="KW-0378">Hydrolase</keyword>
<feature type="domain" description="Helicase ATP-binding" evidence="12">
    <location>
        <begin position="60"/>
        <end position="232"/>
    </location>
</feature>
<dbReference type="PROSITE" id="PS51195">
    <property type="entry name" value="Q_MOTIF"/>
    <property type="match status" value="1"/>
</dbReference>
<comment type="caution">
    <text evidence="15">The sequence shown here is derived from an EMBL/GenBank/DDBJ whole genome shotgun (WGS) entry which is preliminary data.</text>
</comment>
<dbReference type="OrthoDB" id="10261904at2759"/>
<dbReference type="InterPro" id="IPR001650">
    <property type="entry name" value="Helicase_C-like"/>
</dbReference>
<comment type="similarity">
    <text evidence="10">Belongs to the DEAD box helicase family.</text>
</comment>
<evidence type="ECO:0000256" key="4">
    <source>
        <dbReference type="ARBA" id="ARBA00022801"/>
    </source>
</evidence>
<evidence type="ECO:0000313" key="16">
    <source>
        <dbReference type="Proteomes" id="UP000193467"/>
    </source>
</evidence>
<dbReference type="GO" id="GO:0010467">
    <property type="term" value="P:gene expression"/>
    <property type="evidence" value="ECO:0007669"/>
    <property type="project" value="UniProtKB-ARBA"/>
</dbReference>
<organism evidence="15 16">
    <name type="scientific">Leucosporidium creatinivorum</name>
    <dbReference type="NCBI Taxonomy" id="106004"/>
    <lineage>
        <taxon>Eukaryota</taxon>
        <taxon>Fungi</taxon>
        <taxon>Dikarya</taxon>
        <taxon>Basidiomycota</taxon>
        <taxon>Pucciniomycotina</taxon>
        <taxon>Microbotryomycetes</taxon>
        <taxon>Leucosporidiales</taxon>
        <taxon>Leucosporidium</taxon>
    </lineage>
</organism>
<dbReference type="STRING" id="106004.A0A1Y2G206"/>
<evidence type="ECO:0000256" key="6">
    <source>
        <dbReference type="ARBA" id="ARBA00022840"/>
    </source>
</evidence>
<accession>A0A1Y2G206</accession>
<keyword evidence="3 10" id="KW-0547">Nucleotide-binding</keyword>
<evidence type="ECO:0000256" key="7">
    <source>
        <dbReference type="ARBA" id="ARBA00022884"/>
    </source>
</evidence>
<evidence type="ECO:0000256" key="8">
    <source>
        <dbReference type="ARBA" id="ARBA00023242"/>
    </source>
</evidence>